<protein>
    <recommendedName>
        <fullName evidence="3">DUF4145 domain-containing protein</fullName>
    </recommendedName>
</protein>
<dbReference type="Proteomes" id="UP000238493">
    <property type="component" value="Unassembled WGS sequence"/>
</dbReference>
<accession>A0A2S7IZT8</accession>
<sequence length="189" mass="21511">MEDISLDLGEVISEHEPDTKRLAAAFFSDDDIGALIRCHFEVERAAIHALEIMTQGRWKTANCRYLNDKLNILEVIGAPPALLAPARILNKHRNSLAHSGIDIITREQEHEFTASVRRFFPQYTLDSKIDFRGTQTFNGTINDCSHRQRYVISASFLTMAMSSIPKILAKYFERINNESQLKGDKNCEI</sequence>
<dbReference type="AlphaFoldDB" id="A0A2S7IZT8"/>
<gene>
    <name evidence="1" type="ORF">C3731_11265</name>
</gene>
<dbReference type="OrthoDB" id="8447556at2"/>
<proteinExistence type="predicted"/>
<evidence type="ECO:0000313" key="2">
    <source>
        <dbReference type="Proteomes" id="UP000238493"/>
    </source>
</evidence>
<comment type="caution">
    <text evidence="1">The sequence shown here is derived from an EMBL/GenBank/DDBJ whole genome shotgun (WGS) entry which is preliminary data.</text>
</comment>
<evidence type="ECO:0008006" key="3">
    <source>
        <dbReference type="Google" id="ProtNLM"/>
    </source>
</evidence>
<evidence type="ECO:0000313" key="1">
    <source>
        <dbReference type="EMBL" id="PQA73515.1"/>
    </source>
</evidence>
<organism evidence="1 2">
    <name type="scientific">Brucella oryzae</name>
    <dbReference type="NCBI Taxonomy" id="335286"/>
    <lineage>
        <taxon>Bacteria</taxon>
        <taxon>Pseudomonadati</taxon>
        <taxon>Pseudomonadota</taxon>
        <taxon>Alphaproteobacteria</taxon>
        <taxon>Hyphomicrobiales</taxon>
        <taxon>Brucellaceae</taxon>
        <taxon>Brucella/Ochrobactrum group</taxon>
        <taxon>Brucella</taxon>
    </lineage>
</organism>
<dbReference type="EMBL" id="PTRC01000017">
    <property type="protein sequence ID" value="PQA73515.1"/>
    <property type="molecule type" value="Genomic_DNA"/>
</dbReference>
<dbReference type="RefSeq" id="WP_104755769.1">
    <property type="nucleotide sequence ID" value="NZ_PTRC01000017.1"/>
</dbReference>
<reference evidence="1 2" key="1">
    <citation type="submission" date="2018-02" db="EMBL/GenBank/DDBJ databases">
        <title>Draft genome sequence of Ochrobactrum oryzae found in Brazil.</title>
        <authorList>
            <person name="Cerdeira L."/>
            <person name="Andrade F."/>
            <person name="Zacariotto T."/>
            <person name="Barbosa B."/>
            <person name="Santos S."/>
            <person name="Cassetari V."/>
            <person name="Lincopan N."/>
        </authorList>
    </citation>
    <scope>NUCLEOTIDE SEQUENCE [LARGE SCALE GENOMIC DNA]</scope>
    <source>
        <strain evidence="1 2">OA447</strain>
    </source>
</reference>
<keyword evidence="2" id="KW-1185">Reference proteome</keyword>
<name>A0A2S7IZT8_9HYPH</name>